<comment type="caution">
    <text evidence="3">The sequence shown here is derived from an EMBL/GenBank/DDBJ whole genome shotgun (WGS) entry which is preliminary data.</text>
</comment>
<feature type="compositionally biased region" description="Low complexity" evidence="1">
    <location>
        <begin position="101"/>
        <end position="111"/>
    </location>
</feature>
<feature type="region of interest" description="Disordered" evidence="1">
    <location>
        <begin position="130"/>
        <end position="150"/>
    </location>
</feature>
<dbReference type="EMBL" id="JBHSPH010000010">
    <property type="protein sequence ID" value="MFC5864713.1"/>
    <property type="molecule type" value="Genomic_DNA"/>
</dbReference>
<evidence type="ECO:0000313" key="3">
    <source>
        <dbReference type="EMBL" id="MFC5864713.1"/>
    </source>
</evidence>
<keyword evidence="2" id="KW-1133">Transmembrane helix</keyword>
<accession>A0ABW1EMT4</accession>
<name>A0ABW1EMT4_9BACT</name>
<dbReference type="Proteomes" id="UP001596091">
    <property type="component" value="Unassembled WGS sequence"/>
</dbReference>
<proteinExistence type="predicted"/>
<evidence type="ECO:0000256" key="2">
    <source>
        <dbReference type="SAM" id="Phobius"/>
    </source>
</evidence>
<dbReference type="RefSeq" id="WP_263332686.1">
    <property type="nucleotide sequence ID" value="NZ_JAGSYH010000001.1"/>
</dbReference>
<evidence type="ECO:0000256" key="1">
    <source>
        <dbReference type="SAM" id="MobiDB-lite"/>
    </source>
</evidence>
<feature type="region of interest" description="Disordered" evidence="1">
    <location>
        <begin position="95"/>
        <end position="117"/>
    </location>
</feature>
<gene>
    <name evidence="3" type="ORF">ACFPT7_20560</name>
</gene>
<reference evidence="4" key="1">
    <citation type="journal article" date="2019" name="Int. J. Syst. Evol. Microbiol.">
        <title>The Global Catalogue of Microorganisms (GCM) 10K type strain sequencing project: providing services to taxonomists for standard genome sequencing and annotation.</title>
        <authorList>
            <consortium name="The Broad Institute Genomics Platform"/>
            <consortium name="The Broad Institute Genome Sequencing Center for Infectious Disease"/>
            <person name="Wu L."/>
            <person name="Ma J."/>
        </authorList>
    </citation>
    <scope>NUCLEOTIDE SEQUENCE [LARGE SCALE GENOMIC DNA]</scope>
    <source>
        <strain evidence="4">JCM 4087</strain>
    </source>
</reference>
<organism evidence="3 4">
    <name type="scientific">Acidicapsa dinghuensis</name>
    <dbReference type="NCBI Taxonomy" id="2218256"/>
    <lineage>
        <taxon>Bacteria</taxon>
        <taxon>Pseudomonadati</taxon>
        <taxon>Acidobacteriota</taxon>
        <taxon>Terriglobia</taxon>
        <taxon>Terriglobales</taxon>
        <taxon>Acidobacteriaceae</taxon>
        <taxon>Acidicapsa</taxon>
    </lineage>
</organism>
<sequence>MSLNWDQDREMDEARIEHALKNFRGSVKAWSDEEFAKPREVRRSRWTAMWMVITRPAVGGAMAAVLAAASIGVPVAVVQHNQQVVAEQRQEAANRQKAIDAQHAQEQAAQAMNDTDLMTEVDGDIAQEAPDAMQPLASLMSDSGSAPVEK</sequence>
<feature type="transmembrane region" description="Helical" evidence="2">
    <location>
        <begin position="52"/>
        <end position="77"/>
    </location>
</feature>
<evidence type="ECO:0000313" key="4">
    <source>
        <dbReference type="Proteomes" id="UP001596091"/>
    </source>
</evidence>
<protein>
    <submittedName>
        <fullName evidence="3">Uncharacterized protein</fullName>
    </submittedName>
</protein>
<keyword evidence="2" id="KW-0472">Membrane</keyword>
<keyword evidence="4" id="KW-1185">Reference proteome</keyword>
<keyword evidence="2" id="KW-0812">Transmembrane</keyword>